<comment type="caution">
    <text evidence="2">The sequence shown here is derived from an EMBL/GenBank/DDBJ whole genome shotgun (WGS) entry which is preliminary data.</text>
</comment>
<accession>A0A512PQU7</accession>
<dbReference type="Gene3D" id="3.90.1150.200">
    <property type="match status" value="1"/>
</dbReference>
<name>A0A512PQU7_9LACO</name>
<protein>
    <recommendedName>
        <fullName evidence="1">YdhG-like domain-containing protein</fullName>
    </recommendedName>
</protein>
<dbReference type="InterPro" id="IPR014922">
    <property type="entry name" value="YdhG-like"/>
</dbReference>
<sequence>MEKIIKDYITKQPVDRQSQLNELYQIIATEMPKNTTEKISYGMPTFYFHRNIIHFANFKHHLGIYPGSKAIVKFATQLTKYQTSKGAIKLPVNKPLPAELIRQIVRYNLQID</sequence>
<evidence type="ECO:0000259" key="1">
    <source>
        <dbReference type="Pfam" id="PF08818"/>
    </source>
</evidence>
<proteinExistence type="predicted"/>
<gene>
    <name evidence="2" type="ORF">LRA02_24570</name>
</gene>
<reference evidence="2 3" key="1">
    <citation type="submission" date="2019-07" db="EMBL/GenBank/DDBJ databases">
        <title>Whole genome shotgun sequence of Lactobacillus rapi NBRC 109618.</title>
        <authorList>
            <person name="Hosoyama A."/>
            <person name="Uohara A."/>
            <person name="Ohji S."/>
            <person name="Ichikawa N."/>
        </authorList>
    </citation>
    <scope>NUCLEOTIDE SEQUENCE [LARGE SCALE GENOMIC DNA]</scope>
    <source>
        <strain evidence="2 3">NBRC 109618</strain>
    </source>
</reference>
<evidence type="ECO:0000313" key="2">
    <source>
        <dbReference type="EMBL" id="GEP73589.1"/>
    </source>
</evidence>
<dbReference type="STRING" id="1423795.FD12_GL002507"/>
<dbReference type="RefSeq" id="WP_056982291.1">
    <property type="nucleotide sequence ID" value="NZ_BKAM01000097.1"/>
</dbReference>
<dbReference type="Pfam" id="PF08818">
    <property type="entry name" value="DUF1801"/>
    <property type="match status" value="1"/>
</dbReference>
<feature type="domain" description="YdhG-like" evidence="1">
    <location>
        <begin position="16"/>
        <end position="108"/>
    </location>
</feature>
<dbReference type="Proteomes" id="UP000321569">
    <property type="component" value="Unassembled WGS sequence"/>
</dbReference>
<organism evidence="2 3">
    <name type="scientific">Lentilactobacillus rapi</name>
    <dbReference type="NCBI Taxonomy" id="481723"/>
    <lineage>
        <taxon>Bacteria</taxon>
        <taxon>Bacillati</taxon>
        <taxon>Bacillota</taxon>
        <taxon>Bacilli</taxon>
        <taxon>Lactobacillales</taxon>
        <taxon>Lactobacillaceae</taxon>
        <taxon>Lentilactobacillus</taxon>
    </lineage>
</organism>
<dbReference type="EMBL" id="BKAM01000097">
    <property type="protein sequence ID" value="GEP73589.1"/>
    <property type="molecule type" value="Genomic_DNA"/>
</dbReference>
<dbReference type="OrthoDB" id="115213at2"/>
<dbReference type="SUPFAM" id="SSF159888">
    <property type="entry name" value="YdhG-like"/>
    <property type="match status" value="1"/>
</dbReference>
<evidence type="ECO:0000313" key="3">
    <source>
        <dbReference type="Proteomes" id="UP000321569"/>
    </source>
</evidence>
<dbReference type="AlphaFoldDB" id="A0A512PQU7"/>